<feature type="coiled-coil region" evidence="1">
    <location>
        <begin position="340"/>
        <end position="411"/>
    </location>
</feature>
<sequence length="661" mass="77476">MKEKIVDYKHNISKLVEDLNLFLVNNIKNFSVHGIIANEEFEKIVEEVKNKVLEGNLRIEKEIEFLKNELEWNNLNISFFGETNAGKSTIIEALTNGDGSSIGEGYKDFTKFVKEKSFSDINLIDMPGIEGDEEKVIDEIKKALNKSHIVFYVIGTNKEPEENIVSRIKKFLKDNAKVYSIINVRGKPSRYKYEKELVNNDVKTIEKRTILKLKKVLGRRYFGNIIINAHLALLKNDSLNDRFAKDKEKALEIFGSKSNIEYFSNIKEIEKIIAGLRKEIFNEIVISNTYKILFNVKEILSSVVKQKKSFDLKLREFSKLIEDYISEVNKLVKKYKVRTSNELQVKIASLKNKLEKFLMESIDESHSLEMIKKEIEKILKEEEQDINQMIKDNLNTMKEKVEQKFQELLDKFLLEYEFENLFKDFNLRQYFEIDIEEIFNKPFSFLKFFLNLGIGLVFFNINPLYALGLGAYELFYFKVISSEKDRIEYKNNAVKEVDLKISKIKSEMEKKVNEIFSRIEKDVEENIKNIRLAVNGIKILGKNIDKLISYIKKIEGELSLLLVKNILGEKVEFAYIDLELSKAIFVGFKVNSDVNNYIENMFRLDKIYFYTSKDEWLSSVVSKKVEKVIYVTDEFDYRALNLLFLNNKDGIRIRKFKKPTN</sequence>
<dbReference type="CDD" id="cd00882">
    <property type="entry name" value="Ras_like_GTPase"/>
    <property type="match status" value="1"/>
</dbReference>
<keyword evidence="2" id="KW-0472">Membrane</keyword>
<dbReference type="Gene3D" id="3.40.50.300">
    <property type="entry name" value="P-loop containing nucleotide triphosphate hydrolases"/>
    <property type="match status" value="1"/>
</dbReference>
<keyword evidence="4" id="KW-0131">Cell cycle</keyword>
<evidence type="ECO:0000259" key="3">
    <source>
        <dbReference type="Pfam" id="PF01926"/>
    </source>
</evidence>
<keyword evidence="4" id="KW-0132">Cell division</keyword>
<gene>
    <name evidence="4" type="ORF">HNP65_001941</name>
</gene>
<protein>
    <submittedName>
        <fullName evidence="4">GTP-binding protein EngB required for normal cell division/ElaB/YqjD/DUF883 family membrane-anchored ribosome-binding protein</fullName>
    </submittedName>
</protein>
<dbReference type="SUPFAM" id="SSF52540">
    <property type="entry name" value="P-loop containing nucleoside triphosphate hydrolases"/>
    <property type="match status" value="1"/>
</dbReference>
<evidence type="ECO:0000313" key="5">
    <source>
        <dbReference type="Proteomes" id="UP000555828"/>
    </source>
</evidence>
<keyword evidence="2" id="KW-0812">Transmembrane</keyword>
<evidence type="ECO:0000256" key="1">
    <source>
        <dbReference type="SAM" id="Coils"/>
    </source>
</evidence>
<organism evidence="4 5">
    <name type="scientific">Thermosipho japonicus</name>
    <dbReference type="NCBI Taxonomy" id="90323"/>
    <lineage>
        <taxon>Bacteria</taxon>
        <taxon>Thermotogati</taxon>
        <taxon>Thermotogota</taxon>
        <taxon>Thermotogae</taxon>
        <taxon>Thermotogales</taxon>
        <taxon>Fervidobacteriaceae</taxon>
        <taxon>Thermosipho</taxon>
    </lineage>
</organism>
<dbReference type="EMBL" id="JACHEX010000008">
    <property type="protein sequence ID" value="MBB6063470.1"/>
    <property type="molecule type" value="Genomic_DNA"/>
</dbReference>
<dbReference type="InterPro" id="IPR006073">
    <property type="entry name" value="GTP-bd"/>
</dbReference>
<name>A0A841GUW3_9BACT</name>
<keyword evidence="2" id="KW-1133">Transmembrane helix</keyword>
<feature type="transmembrane region" description="Helical" evidence="2">
    <location>
        <begin position="448"/>
        <end position="477"/>
    </location>
</feature>
<dbReference type="Pfam" id="PF01926">
    <property type="entry name" value="MMR_HSR1"/>
    <property type="match status" value="1"/>
</dbReference>
<proteinExistence type="predicted"/>
<dbReference type="RefSeq" id="WP_184620040.1">
    <property type="nucleotide sequence ID" value="NZ_JACHEX010000008.1"/>
</dbReference>
<keyword evidence="5" id="KW-1185">Reference proteome</keyword>
<keyword evidence="1" id="KW-0175">Coiled coil</keyword>
<reference evidence="4 5" key="1">
    <citation type="submission" date="2020-08" db="EMBL/GenBank/DDBJ databases">
        <title>Genomic Encyclopedia of Type Strains, Phase IV (KMG-IV): sequencing the most valuable type-strain genomes for metagenomic binning, comparative biology and taxonomic classification.</title>
        <authorList>
            <person name="Goeker M."/>
        </authorList>
    </citation>
    <scope>NUCLEOTIDE SEQUENCE [LARGE SCALE GENOMIC DNA]</scope>
    <source>
        <strain evidence="4 5">DSM 13481</strain>
    </source>
</reference>
<dbReference type="AlphaFoldDB" id="A0A841GUW3"/>
<dbReference type="GO" id="GO:0051301">
    <property type="term" value="P:cell division"/>
    <property type="evidence" value="ECO:0007669"/>
    <property type="project" value="UniProtKB-KW"/>
</dbReference>
<feature type="domain" description="G" evidence="3">
    <location>
        <begin position="77"/>
        <end position="179"/>
    </location>
</feature>
<accession>A0A841GUW3</accession>
<comment type="caution">
    <text evidence="4">The sequence shown here is derived from an EMBL/GenBank/DDBJ whole genome shotgun (WGS) entry which is preliminary data.</text>
</comment>
<dbReference type="Proteomes" id="UP000555828">
    <property type="component" value="Unassembled WGS sequence"/>
</dbReference>
<dbReference type="GO" id="GO:0005525">
    <property type="term" value="F:GTP binding"/>
    <property type="evidence" value="ECO:0007669"/>
    <property type="project" value="InterPro"/>
</dbReference>
<evidence type="ECO:0000256" key="2">
    <source>
        <dbReference type="SAM" id="Phobius"/>
    </source>
</evidence>
<dbReference type="InterPro" id="IPR027417">
    <property type="entry name" value="P-loop_NTPase"/>
</dbReference>
<evidence type="ECO:0000313" key="4">
    <source>
        <dbReference type="EMBL" id="MBB6063470.1"/>
    </source>
</evidence>